<dbReference type="EMBL" id="CAOF01000149">
    <property type="protein sequence ID" value="CCO48604.1"/>
    <property type="molecule type" value="Genomic_DNA"/>
</dbReference>
<evidence type="ECO:0000313" key="2">
    <source>
        <dbReference type="EMBL" id="CCO48604.1"/>
    </source>
</evidence>
<dbReference type="AlphaFoldDB" id="A0AAV2VW54"/>
<feature type="compositionally biased region" description="Basic residues" evidence="1">
    <location>
        <begin position="23"/>
        <end position="35"/>
    </location>
</feature>
<reference evidence="2 3" key="1">
    <citation type="journal article" date="2013" name="ISME J.">
        <title>Comparative genomics of pathogenic lineages of Vibrio nigripulchritudo identifies virulence-associated traits.</title>
        <authorList>
            <person name="Goudenege D."/>
            <person name="Labreuche Y."/>
            <person name="Krin E."/>
            <person name="Ansquer D."/>
            <person name="Mangenot S."/>
            <person name="Calteau A."/>
            <person name="Medigue C."/>
            <person name="Mazel D."/>
            <person name="Polz M.F."/>
            <person name="Le Roux F."/>
        </authorList>
    </citation>
    <scope>NUCLEOTIDE SEQUENCE [LARGE SCALE GENOMIC DNA]</scope>
    <source>
        <strain evidence="2 3">SOn1</strain>
    </source>
</reference>
<feature type="compositionally biased region" description="Polar residues" evidence="1">
    <location>
        <begin position="40"/>
        <end position="51"/>
    </location>
</feature>
<dbReference type="Proteomes" id="UP000018211">
    <property type="component" value="Unassembled WGS sequence"/>
</dbReference>
<name>A0AAV2VW54_9VIBR</name>
<proteinExistence type="predicted"/>
<evidence type="ECO:0008006" key="4">
    <source>
        <dbReference type="Google" id="ProtNLM"/>
    </source>
</evidence>
<accession>A0AAV2VW54</accession>
<protein>
    <recommendedName>
        <fullName evidence="4">Transposase</fullName>
    </recommendedName>
</protein>
<comment type="caution">
    <text evidence="2">The sequence shown here is derived from an EMBL/GenBank/DDBJ whole genome shotgun (WGS) entry which is preliminary data.</text>
</comment>
<organism evidence="2 3">
    <name type="scientific">Vibrio nigripulchritudo SOn1</name>
    <dbReference type="NCBI Taxonomy" id="1238450"/>
    <lineage>
        <taxon>Bacteria</taxon>
        <taxon>Pseudomonadati</taxon>
        <taxon>Pseudomonadota</taxon>
        <taxon>Gammaproteobacteria</taxon>
        <taxon>Vibrionales</taxon>
        <taxon>Vibrionaceae</taxon>
        <taxon>Vibrio</taxon>
    </lineage>
</organism>
<evidence type="ECO:0000313" key="3">
    <source>
        <dbReference type="Proteomes" id="UP000018211"/>
    </source>
</evidence>
<evidence type="ECO:0000256" key="1">
    <source>
        <dbReference type="SAM" id="MobiDB-lite"/>
    </source>
</evidence>
<feature type="region of interest" description="Disordered" evidence="1">
    <location>
        <begin position="23"/>
        <end position="51"/>
    </location>
</feature>
<gene>
    <name evidence="2" type="ORF">VIBNISOn1_560141</name>
</gene>
<sequence length="51" mass="5977">MNAASVVGVSAFKIYKKHFSRRQKWRFNTRKKQQKPPRQANRTPVESLATC</sequence>